<gene>
    <name evidence="1" type="ORF">Ddye_009404</name>
</gene>
<dbReference type="InterPro" id="IPR013785">
    <property type="entry name" value="Aldolase_TIM"/>
</dbReference>
<keyword evidence="2" id="KW-1185">Reference proteome</keyword>
<dbReference type="Gene3D" id="3.20.20.70">
    <property type="entry name" value="Aldolase class I"/>
    <property type="match status" value="1"/>
</dbReference>
<dbReference type="EMBL" id="JANJYI010000003">
    <property type="protein sequence ID" value="KAK2656352.1"/>
    <property type="molecule type" value="Genomic_DNA"/>
</dbReference>
<dbReference type="AlphaFoldDB" id="A0AAE0CM79"/>
<name>A0AAE0CM79_9ROSI</name>
<evidence type="ECO:0000313" key="1">
    <source>
        <dbReference type="EMBL" id="KAK2656352.1"/>
    </source>
</evidence>
<sequence length="167" mass="18337">MMSRSDVIDIYAELARPGGQNDPDMPEVGNGGVAKDEYTVHFSITFLGLVINCYCRLPFSLAVMEIEYQKLLSFPSKGTISASYWFGCLRLTRNICLRKEILALAILEGLALNELVYECFTSCWKITSNASDAITRTERIVVALSGMMTGSSVTGGHSCNCNLMLSL</sequence>
<organism evidence="1 2">
    <name type="scientific">Dipteronia dyeriana</name>
    <dbReference type="NCBI Taxonomy" id="168575"/>
    <lineage>
        <taxon>Eukaryota</taxon>
        <taxon>Viridiplantae</taxon>
        <taxon>Streptophyta</taxon>
        <taxon>Embryophyta</taxon>
        <taxon>Tracheophyta</taxon>
        <taxon>Spermatophyta</taxon>
        <taxon>Magnoliopsida</taxon>
        <taxon>eudicotyledons</taxon>
        <taxon>Gunneridae</taxon>
        <taxon>Pentapetalae</taxon>
        <taxon>rosids</taxon>
        <taxon>malvids</taxon>
        <taxon>Sapindales</taxon>
        <taxon>Sapindaceae</taxon>
        <taxon>Hippocastanoideae</taxon>
        <taxon>Acereae</taxon>
        <taxon>Dipteronia</taxon>
    </lineage>
</organism>
<accession>A0AAE0CM79</accession>
<evidence type="ECO:0000313" key="2">
    <source>
        <dbReference type="Proteomes" id="UP001280121"/>
    </source>
</evidence>
<comment type="caution">
    <text evidence="1">The sequence shown here is derived from an EMBL/GenBank/DDBJ whole genome shotgun (WGS) entry which is preliminary data.</text>
</comment>
<protein>
    <submittedName>
        <fullName evidence="1">Uncharacterized protein</fullName>
    </submittedName>
</protein>
<reference evidence="1" key="1">
    <citation type="journal article" date="2023" name="Plant J.">
        <title>Genome sequences and population genomics provide insights into the demographic history, inbreeding, and mutation load of two 'living fossil' tree species of Dipteronia.</title>
        <authorList>
            <person name="Feng Y."/>
            <person name="Comes H.P."/>
            <person name="Chen J."/>
            <person name="Zhu S."/>
            <person name="Lu R."/>
            <person name="Zhang X."/>
            <person name="Li P."/>
            <person name="Qiu J."/>
            <person name="Olsen K.M."/>
            <person name="Qiu Y."/>
        </authorList>
    </citation>
    <scope>NUCLEOTIDE SEQUENCE</scope>
    <source>
        <strain evidence="1">KIB01</strain>
    </source>
</reference>
<proteinExistence type="predicted"/>
<dbReference type="Proteomes" id="UP001280121">
    <property type="component" value="Unassembled WGS sequence"/>
</dbReference>